<protein>
    <submittedName>
        <fullName evidence="1">Uncharacterized protein</fullName>
    </submittedName>
</protein>
<keyword evidence="2" id="KW-1185">Reference proteome</keyword>
<name>D7FHV6_ECTSI</name>
<reference evidence="1 2" key="1">
    <citation type="journal article" date="2010" name="Nature">
        <title>The Ectocarpus genome and the independent evolution of multicellularity in brown algae.</title>
        <authorList>
            <person name="Cock J.M."/>
            <person name="Sterck L."/>
            <person name="Rouze P."/>
            <person name="Scornet D."/>
            <person name="Allen A.E."/>
            <person name="Amoutzias G."/>
            <person name="Anthouard V."/>
            <person name="Artiguenave F."/>
            <person name="Aury J.M."/>
            <person name="Badger J.H."/>
            <person name="Beszteri B."/>
            <person name="Billiau K."/>
            <person name="Bonnet E."/>
            <person name="Bothwell J.H."/>
            <person name="Bowler C."/>
            <person name="Boyen C."/>
            <person name="Brownlee C."/>
            <person name="Carrano C.J."/>
            <person name="Charrier B."/>
            <person name="Cho G.Y."/>
            <person name="Coelho S.M."/>
            <person name="Collen J."/>
            <person name="Corre E."/>
            <person name="Da Silva C."/>
            <person name="Delage L."/>
            <person name="Delaroque N."/>
            <person name="Dittami S.M."/>
            <person name="Doulbeau S."/>
            <person name="Elias M."/>
            <person name="Farnham G."/>
            <person name="Gachon C.M."/>
            <person name="Gschloessl B."/>
            <person name="Heesch S."/>
            <person name="Jabbari K."/>
            <person name="Jubin C."/>
            <person name="Kawai H."/>
            <person name="Kimura K."/>
            <person name="Kloareg B."/>
            <person name="Kupper F.C."/>
            <person name="Lang D."/>
            <person name="Le Bail A."/>
            <person name="Leblanc C."/>
            <person name="Lerouge P."/>
            <person name="Lohr M."/>
            <person name="Lopez P.J."/>
            <person name="Martens C."/>
            <person name="Maumus F."/>
            <person name="Michel G."/>
            <person name="Miranda-Saavedra D."/>
            <person name="Morales J."/>
            <person name="Moreau H."/>
            <person name="Motomura T."/>
            <person name="Nagasato C."/>
            <person name="Napoli C.A."/>
            <person name="Nelson D.R."/>
            <person name="Nyvall-Collen P."/>
            <person name="Peters A.F."/>
            <person name="Pommier C."/>
            <person name="Potin P."/>
            <person name="Poulain J."/>
            <person name="Quesneville H."/>
            <person name="Read B."/>
            <person name="Rensing S.A."/>
            <person name="Ritter A."/>
            <person name="Rousvoal S."/>
            <person name="Samanta M."/>
            <person name="Samson G."/>
            <person name="Schroeder D.C."/>
            <person name="Segurens B."/>
            <person name="Strittmatter M."/>
            <person name="Tonon T."/>
            <person name="Tregear J.W."/>
            <person name="Valentin K."/>
            <person name="von Dassow P."/>
            <person name="Yamagishi T."/>
            <person name="Van de Peer Y."/>
            <person name="Wincker P."/>
        </authorList>
    </citation>
    <scope>NUCLEOTIDE SEQUENCE [LARGE SCALE GENOMIC DNA]</scope>
    <source>
        <strain evidence="2">Ec32 / CCAP1310/4</strain>
    </source>
</reference>
<evidence type="ECO:0000313" key="1">
    <source>
        <dbReference type="EMBL" id="CBJ34154.1"/>
    </source>
</evidence>
<evidence type="ECO:0000313" key="2">
    <source>
        <dbReference type="Proteomes" id="UP000002630"/>
    </source>
</evidence>
<accession>D7FHV6</accession>
<dbReference type="AlphaFoldDB" id="D7FHV6"/>
<gene>
    <name evidence="1" type="ORF">Esi_1132_0001</name>
</gene>
<dbReference type="InParanoid" id="D7FHV6"/>
<organism evidence="1 2">
    <name type="scientific">Ectocarpus siliculosus</name>
    <name type="common">Brown alga</name>
    <name type="synonym">Conferva siliculosa</name>
    <dbReference type="NCBI Taxonomy" id="2880"/>
    <lineage>
        <taxon>Eukaryota</taxon>
        <taxon>Sar</taxon>
        <taxon>Stramenopiles</taxon>
        <taxon>Ochrophyta</taxon>
        <taxon>PX clade</taxon>
        <taxon>Phaeophyceae</taxon>
        <taxon>Ectocarpales</taxon>
        <taxon>Ectocarpaceae</taxon>
        <taxon>Ectocarpus</taxon>
    </lineage>
</organism>
<proteinExistence type="predicted"/>
<sequence length="69" mass="7561">MRSKRITFAAQLHIALLPSPPSPGLDASGDVPQGFRRRLHARKVLDLGLESTTAVGFSGAFHSWETHCY</sequence>
<dbReference type="Proteomes" id="UP000002630">
    <property type="component" value="Unassembled WGS sequence"/>
</dbReference>
<dbReference type="EMBL" id="FN649760">
    <property type="protein sequence ID" value="CBJ34154.1"/>
    <property type="molecule type" value="Genomic_DNA"/>
</dbReference>